<keyword evidence="12" id="KW-1185">Reference proteome</keyword>
<keyword evidence="6 9" id="KW-1133">Transmembrane helix</keyword>
<sequence length="168" mass="18592">MNDQKPIDLARPLRIAVGLMLIVVVGVTLLQIILRYFFNAPLVWSEELAKLLIVWIAFIGAAAVCWDGRHLNVDVFFLMLPPRARNLLRYVNALISVGFLAILGWTSVKLVILENMQDLSALPLPAGVVRLAATVGAVLMIAGIVGRIVYVRPMHRQTDPAYGHEDPM</sequence>
<keyword evidence="3" id="KW-1003">Cell membrane</keyword>
<organism evidence="11 12">
    <name type="scientific">Nitratireductor aquibiodomus</name>
    <dbReference type="NCBI Taxonomy" id="204799"/>
    <lineage>
        <taxon>Bacteria</taxon>
        <taxon>Pseudomonadati</taxon>
        <taxon>Pseudomonadota</taxon>
        <taxon>Alphaproteobacteria</taxon>
        <taxon>Hyphomicrobiales</taxon>
        <taxon>Phyllobacteriaceae</taxon>
        <taxon>Nitratireductor</taxon>
    </lineage>
</organism>
<comment type="function">
    <text evidence="9">Part of the tripartite ATP-independent periplasmic (TRAP) transport system.</text>
</comment>
<dbReference type="InterPro" id="IPR007387">
    <property type="entry name" value="TRAP_DctQ"/>
</dbReference>
<evidence type="ECO:0000256" key="7">
    <source>
        <dbReference type="ARBA" id="ARBA00023136"/>
    </source>
</evidence>
<dbReference type="EMBL" id="FNSL01000001">
    <property type="protein sequence ID" value="SEB75381.1"/>
    <property type="molecule type" value="Genomic_DNA"/>
</dbReference>
<evidence type="ECO:0000256" key="1">
    <source>
        <dbReference type="ARBA" id="ARBA00004429"/>
    </source>
</evidence>
<evidence type="ECO:0000256" key="5">
    <source>
        <dbReference type="ARBA" id="ARBA00022692"/>
    </source>
</evidence>
<evidence type="ECO:0000256" key="8">
    <source>
        <dbReference type="ARBA" id="ARBA00038436"/>
    </source>
</evidence>
<feature type="transmembrane region" description="Helical" evidence="9">
    <location>
        <begin position="48"/>
        <end position="66"/>
    </location>
</feature>
<dbReference type="GO" id="GO:0015740">
    <property type="term" value="P:C4-dicarboxylate transport"/>
    <property type="evidence" value="ECO:0007669"/>
    <property type="project" value="TreeGrafter"/>
</dbReference>
<dbReference type="Pfam" id="PF04290">
    <property type="entry name" value="DctQ"/>
    <property type="match status" value="1"/>
</dbReference>
<evidence type="ECO:0000256" key="2">
    <source>
        <dbReference type="ARBA" id="ARBA00022448"/>
    </source>
</evidence>
<evidence type="ECO:0000259" key="10">
    <source>
        <dbReference type="Pfam" id="PF04290"/>
    </source>
</evidence>
<accession>A0A1H4LXF1</accession>
<feature type="transmembrane region" description="Helical" evidence="9">
    <location>
        <begin position="12"/>
        <end position="36"/>
    </location>
</feature>
<feature type="transmembrane region" description="Helical" evidence="9">
    <location>
        <begin position="87"/>
        <end position="108"/>
    </location>
</feature>
<feature type="transmembrane region" description="Helical" evidence="9">
    <location>
        <begin position="128"/>
        <end position="150"/>
    </location>
</feature>
<dbReference type="InterPro" id="IPR055348">
    <property type="entry name" value="DctQ"/>
</dbReference>
<evidence type="ECO:0000256" key="3">
    <source>
        <dbReference type="ARBA" id="ARBA00022475"/>
    </source>
</evidence>
<dbReference type="Proteomes" id="UP000199064">
    <property type="component" value="Unassembled WGS sequence"/>
</dbReference>
<dbReference type="GO" id="GO:0005886">
    <property type="term" value="C:plasma membrane"/>
    <property type="evidence" value="ECO:0007669"/>
    <property type="project" value="UniProtKB-SubCell"/>
</dbReference>
<dbReference type="PANTHER" id="PTHR35011">
    <property type="entry name" value="2,3-DIKETO-L-GULONATE TRAP TRANSPORTER SMALL PERMEASE PROTEIN YIAM"/>
    <property type="match status" value="1"/>
</dbReference>
<keyword evidence="7 9" id="KW-0472">Membrane</keyword>
<name>A0A1H4LXF1_9HYPH</name>
<evidence type="ECO:0000256" key="9">
    <source>
        <dbReference type="RuleBase" id="RU369079"/>
    </source>
</evidence>
<comment type="similarity">
    <text evidence="8 9">Belongs to the TRAP transporter small permease family.</text>
</comment>
<evidence type="ECO:0000313" key="12">
    <source>
        <dbReference type="Proteomes" id="UP000199064"/>
    </source>
</evidence>
<dbReference type="AlphaFoldDB" id="A0A1H4LXF1"/>
<keyword evidence="5 9" id="KW-0812">Transmembrane</keyword>
<feature type="domain" description="Tripartite ATP-independent periplasmic transporters DctQ component" evidence="10">
    <location>
        <begin position="25"/>
        <end position="149"/>
    </location>
</feature>
<comment type="subcellular location">
    <subcellularLocation>
        <location evidence="1 9">Cell inner membrane</location>
        <topology evidence="1 9">Multi-pass membrane protein</topology>
    </subcellularLocation>
</comment>
<dbReference type="GO" id="GO:0022857">
    <property type="term" value="F:transmembrane transporter activity"/>
    <property type="evidence" value="ECO:0007669"/>
    <property type="project" value="UniProtKB-UniRule"/>
</dbReference>
<reference evidence="12" key="1">
    <citation type="submission" date="2016-10" db="EMBL/GenBank/DDBJ databases">
        <authorList>
            <person name="Varghese N."/>
            <person name="Submissions S."/>
        </authorList>
    </citation>
    <scope>NUCLEOTIDE SEQUENCE [LARGE SCALE GENOMIC DNA]</scope>
    <source>
        <strain evidence="12">ES.061</strain>
    </source>
</reference>
<evidence type="ECO:0000256" key="4">
    <source>
        <dbReference type="ARBA" id="ARBA00022519"/>
    </source>
</evidence>
<gene>
    <name evidence="11" type="ORF">SAMN05216452_3043</name>
</gene>
<protein>
    <recommendedName>
        <fullName evidence="9">TRAP transporter small permease protein</fullName>
    </recommendedName>
</protein>
<evidence type="ECO:0000256" key="6">
    <source>
        <dbReference type="ARBA" id="ARBA00022989"/>
    </source>
</evidence>
<comment type="subunit">
    <text evidence="9">The complex comprises the extracytoplasmic solute receptor protein and the two transmembrane proteins.</text>
</comment>
<dbReference type="RefSeq" id="WP_025029583.1">
    <property type="nucleotide sequence ID" value="NZ_FNSL01000001.1"/>
</dbReference>
<keyword evidence="2 9" id="KW-0813">Transport</keyword>
<proteinExistence type="inferred from homology"/>
<evidence type="ECO:0000313" key="11">
    <source>
        <dbReference type="EMBL" id="SEB75381.1"/>
    </source>
</evidence>
<keyword evidence="4 9" id="KW-0997">Cell inner membrane</keyword>
<dbReference type="PANTHER" id="PTHR35011:SF2">
    <property type="entry name" value="2,3-DIKETO-L-GULONATE TRAP TRANSPORTER SMALL PERMEASE PROTEIN YIAM"/>
    <property type="match status" value="1"/>
</dbReference>